<dbReference type="EMBL" id="JACRSR010000001">
    <property type="protein sequence ID" value="MBC8530472.1"/>
    <property type="molecule type" value="Genomic_DNA"/>
</dbReference>
<dbReference type="RefSeq" id="WP_249314432.1">
    <property type="nucleotide sequence ID" value="NZ_JACRSR010000001.1"/>
</dbReference>
<dbReference type="InterPro" id="IPR045507">
    <property type="entry name" value="DUF6483"/>
</dbReference>
<gene>
    <name evidence="1" type="ORF">H8696_01250</name>
</gene>
<evidence type="ECO:0000313" key="1">
    <source>
        <dbReference type="EMBL" id="MBC8530472.1"/>
    </source>
</evidence>
<organism evidence="1 2">
    <name type="scientific">Gehongia tenuis</name>
    <dbReference type="NCBI Taxonomy" id="2763655"/>
    <lineage>
        <taxon>Bacteria</taxon>
        <taxon>Bacillati</taxon>
        <taxon>Bacillota</taxon>
        <taxon>Clostridia</taxon>
        <taxon>Christensenellales</taxon>
        <taxon>Christensenellaceae</taxon>
        <taxon>Gehongia</taxon>
    </lineage>
</organism>
<dbReference type="AlphaFoldDB" id="A0A926D343"/>
<accession>A0A926D343</accession>
<protein>
    <submittedName>
        <fullName evidence="1">Uncharacterized protein</fullName>
    </submittedName>
</protein>
<sequence>MFQQDYILRQIEMLTAAIARIVFHRDTVTYEQPEGEVLTEGGGLRGDLIVMIGQGRLGEAEDLLFQHLRPGGREELLIAVDFYERVARLTDEELARGHFSREEILQGLTDAAGVFGVHL</sequence>
<evidence type="ECO:0000313" key="2">
    <source>
        <dbReference type="Proteomes" id="UP000623172"/>
    </source>
</evidence>
<keyword evidence="2" id="KW-1185">Reference proteome</keyword>
<dbReference type="Proteomes" id="UP000623172">
    <property type="component" value="Unassembled WGS sequence"/>
</dbReference>
<name>A0A926D343_9FIRM</name>
<dbReference type="Pfam" id="PF20092">
    <property type="entry name" value="DUF6483"/>
    <property type="match status" value="1"/>
</dbReference>
<reference evidence="1" key="1">
    <citation type="submission" date="2020-08" db="EMBL/GenBank/DDBJ databases">
        <title>Genome public.</title>
        <authorList>
            <person name="Liu C."/>
            <person name="Sun Q."/>
        </authorList>
    </citation>
    <scope>NUCLEOTIDE SEQUENCE</scope>
    <source>
        <strain evidence="1">NSJ-53</strain>
    </source>
</reference>
<proteinExistence type="predicted"/>
<comment type="caution">
    <text evidence="1">The sequence shown here is derived from an EMBL/GenBank/DDBJ whole genome shotgun (WGS) entry which is preliminary data.</text>
</comment>